<sequence>MSVHLVGGGWSPDSAPEVYGAFIIEALERGLGSGREHPRIAIIAVRTGDAEEHAEKLVSVLSAGGTFDAHVTTIAEGAELPATALTDVDGIVIGGGLTPAYNAAVAPLADEIRRQVAAGVPYLGFSAGSAIAAERAIVGGWRIGDVAVCPEDASEDLDEVTVQQGIGLLDVSIDVHAAQWGTVPRLIAAAEAGLIDGGVAIDEDTVLVVGMGEGGLVVSGAGSVWRAIPAETGVLVSTLGA</sequence>
<keyword evidence="2" id="KW-0645">Protease</keyword>
<dbReference type="SUPFAM" id="SSF52317">
    <property type="entry name" value="Class I glutamine amidotransferase-like"/>
    <property type="match status" value="1"/>
</dbReference>
<evidence type="ECO:0000256" key="1">
    <source>
        <dbReference type="ARBA" id="ARBA00006534"/>
    </source>
</evidence>
<evidence type="ECO:0000313" key="5">
    <source>
        <dbReference type="EMBL" id="TFV96427.1"/>
    </source>
</evidence>
<dbReference type="CDD" id="cd03129">
    <property type="entry name" value="GAT1_Peptidase_E_like"/>
    <property type="match status" value="1"/>
</dbReference>
<keyword evidence="3" id="KW-0378">Hydrolase</keyword>
<dbReference type="AlphaFoldDB" id="A0A4Y9QW30"/>
<dbReference type="Gene3D" id="3.40.50.880">
    <property type="match status" value="1"/>
</dbReference>
<protein>
    <submittedName>
        <fullName evidence="5">Peptidase S51</fullName>
    </submittedName>
</protein>
<dbReference type="GO" id="GO:0008236">
    <property type="term" value="F:serine-type peptidase activity"/>
    <property type="evidence" value="ECO:0007669"/>
    <property type="project" value="UniProtKB-KW"/>
</dbReference>
<comment type="similarity">
    <text evidence="1">Belongs to the peptidase S51 family.</text>
</comment>
<organism evidence="5 6">
    <name type="scientific">Orlajensenia leifsoniae</name>
    <dbReference type="NCBI Taxonomy" id="2561933"/>
    <lineage>
        <taxon>Bacteria</taxon>
        <taxon>Bacillati</taxon>
        <taxon>Actinomycetota</taxon>
        <taxon>Actinomycetes</taxon>
        <taxon>Micrococcales</taxon>
        <taxon>Microbacteriaceae</taxon>
        <taxon>Orlajensenia</taxon>
    </lineage>
</organism>
<accession>A0A4Y9QW30</accession>
<keyword evidence="4" id="KW-0720">Serine protease</keyword>
<dbReference type="GO" id="GO:0006508">
    <property type="term" value="P:proteolysis"/>
    <property type="evidence" value="ECO:0007669"/>
    <property type="project" value="UniProtKB-KW"/>
</dbReference>
<proteinExistence type="inferred from homology"/>
<comment type="caution">
    <text evidence="5">The sequence shown here is derived from an EMBL/GenBank/DDBJ whole genome shotgun (WGS) entry which is preliminary data.</text>
</comment>
<evidence type="ECO:0000256" key="2">
    <source>
        <dbReference type="ARBA" id="ARBA00022670"/>
    </source>
</evidence>
<reference evidence="5 6" key="1">
    <citation type="journal article" date="2018" name="J. Microbiol.">
        <title>Leifsonia flava sp. nov., a novel actinobacterium isolated from the rhizosphere of Aquilegia viridiflora.</title>
        <authorList>
            <person name="Cai Y."/>
            <person name="Tao W.Z."/>
            <person name="Ma Y.J."/>
            <person name="Cheng J."/>
            <person name="Zhang M.Y."/>
            <person name="Zhang Y.X."/>
        </authorList>
    </citation>
    <scope>NUCLEOTIDE SEQUENCE [LARGE SCALE GENOMIC DNA]</scope>
    <source>
        <strain evidence="5 6">SYP-B2174</strain>
    </source>
</reference>
<name>A0A4Y9QW30_9MICO</name>
<dbReference type="EMBL" id="SPQZ01000005">
    <property type="protein sequence ID" value="TFV96427.1"/>
    <property type="molecule type" value="Genomic_DNA"/>
</dbReference>
<dbReference type="InterPro" id="IPR005320">
    <property type="entry name" value="Peptidase_S51"/>
</dbReference>
<dbReference type="RefSeq" id="WP_135121118.1">
    <property type="nucleotide sequence ID" value="NZ_SPQZ01000005.1"/>
</dbReference>
<dbReference type="InterPro" id="IPR029062">
    <property type="entry name" value="Class_I_gatase-like"/>
</dbReference>
<dbReference type="Pfam" id="PF03575">
    <property type="entry name" value="Peptidase_S51"/>
    <property type="match status" value="1"/>
</dbReference>
<evidence type="ECO:0000256" key="3">
    <source>
        <dbReference type="ARBA" id="ARBA00022801"/>
    </source>
</evidence>
<keyword evidence="6" id="KW-1185">Reference proteome</keyword>
<evidence type="ECO:0000256" key="4">
    <source>
        <dbReference type="ARBA" id="ARBA00022825"/>
    </source>
</evidence>
<dbReference type="Proteomes" id="UP000298127">
    <property type="component" value="Unassembled WGS sequence"/>
</dbReference>
<gene>
    <name evidence="5" type="ORF">E4M00_14010</name>
</gene>
<evidence type="ECO:0000313" key="6">
    <source>
        <dbReference type="Proteomes" id="UP000298127"/>
    </source>
</evidence>